<evidence type="ECO:0000313" key="15">
    <source>
        <dbReference type="EMBL" id="KFI94363.1"/>
    </source>
</evidence>
<dbReference type="InterPro" id="IPR023033">
    <property type="entry name" value="Ala_tRNA_ligase_euk/bac"/>
</dbReference>
<dbReference type="Pfam" id="PF01411">
    <property type="entry name" value="tRNA-synt_2c"/>
    <property type="match status" value="1"/>
</dbReference>
<dbReference type="FunFam" id="3.10.310.40:FF:000001">
    <property type="entry name" value="Alanine--tRNA ligase"/>
    <property type="match status" value="1"/>
</dbReference>
<gene>
    <name evidence="13" type="primary">alaS</name>
    <name evidence="15" type="ORF">BSCA_1390</name>
</gene>
<comment type="subcellular location">
    <subcellularLocation>
        <location evidence="13">Cytoplasm</location>
    </subcellularLocation>
</comment>
<name>A0A087DFR3_9BIFI</name>
<dbReference type="FunFam" id="3.30.980.10:FF:000004">
    <property type="entry name" value="Alanine--tRNA ligase, cytoplasmic"/>
    <property type="match status" value="1"/>
</dbReference>
<dbReference type="RefSeq" id="WP_033517523.1">
    <property type="nucleotide sequence ID" value="NZ_CAJPMS010000022.1"/>
</dbReference>
<organism evidence="15 16">
    <name type="scientific">Bifidobacterium scardovii</name>
    <dbReference type="NCBI Taxonomy" id="158787"/>
    <lineage>
        <taxon>Bacteria</taxon>
        <taxon>Bacillati</taxon>
        <taxon>Actinomycetota</taxon>
        <taxon>Actinomycetes</taxon>
        <taxon>Bifidobacteriales</taxon>
        <taxon>Bifidobacteriaceae</taxon>
        <taxon>Bifidobacterium</taxon>
    </lineage>
</organism>
<dbReference type="Proteomes" id="UP000029033">
    <property type="component" value="Unassembled WGS sequence"/>
</dbReference>
<dbReference type="InterPro" id="IPR018162">
    <property type="entry name" value="Ala-tRNA-ligase_IIc_anticod-bd"/>
</dbReference>
<keyword evidence="13" id="KW-0963">Cytoplasm</keyword>
<evidence type="ECO:0000256" key="11">
    <source>
        <dbReference type="ARBA" id="ARBA00024779"/>
    </source>
</evidence>
<keyword evidence="7 13" id="KW-0067">ATP-binding</keyword>
<dbReference type="InterPro" id="IPR009000">
    <property type="entry name" value="Transl_B-barrel_sf"/>
</dbReference>
<dbReference type="SMART" id="SM00863">
    <property type="entry name" value="tRNA_SAD"/>
    <property type="match status" value="1"/>
</dbReference>
<dbReference type="PANTHER" id="PTHR11777">
    <property type="entry name" value="ALANYL-TRNA SYNTHETASE"/>
    <property type="match status" value="1"/>
</dbReference>
<dbReference type="CDD" id="cd00673">
    <property type="entry name" value="AlaRS_core"/>
    <property type="match status" value="1"/>
</dbReference>
<dbReference type="GO" id="GO:0005524">
    <property type="term" value="F:ATP binding"/>
    <property type="evidence" value="ECO:0007669"/>
    <property type="project" value="UniProtKB-UniRule"/>
</dbReference>
<comment type="cofactor">
    <cofactor evidence="13">
        <name>Zn(2+)</name>
        <dbReference type="ChEBI" id="CHEBI:29105"/>
    </cofactor>
    <text evidence="13">Binds 1 zinc ion per subunit.</text>
</comment>
<feature type="domain" description="Alanyl-transfer RNA synthetases family profile" evidence="14">
    <location>
        <begin position="1"/>
        <end position="720"/>
    </location>
</feature>
<dbReference type="Pfam" id="PF02272">
    <property type="entry name" value="DHHA1"/>
    <property type="match status" value="1"/>
</dbReference>
<evidence type="ECO:0000256" key="7">
    <source>
        <dbReference type="ARBA" id="ARBA00022840"/>
    </source>
</evidence>
<evidence type="ECO:0000256" key="1">
    <source>
        <dbReference type="ARBA" id="ARBA00008226"/>
    </source>
</evidence>
<dbReference type="GO" id="GO:0000049">
    <property type="term" value="F:tRNA binding"/>
    <property type="evidence" value="ECO:0007669"/>
    <property type="project" value="UniProtKB-KW"/>
</dbReference>
<keyword evidence="9 13" id="KW-0648">Protein biosynthesis</keyword>
<feature type="binding site" evidence="13">
    <location>
        <position position="573"/>
    </location>
    <ligand>
        <name>Zn(2+)</name>
        <dbReference type="ChEBI" id="CHEBI:29105"/>
    </ligand>
</feature>
<dbReference type="FunFam" id="3.30.54.20:FF:000001">
    <property type="entry name" value="Alanine--tRNA ligase"/>
    <property type="match status" value="1"/>
</dbReference>
<reference evidence="15 16" key="1">
    <citation type="submission" date="2014-03" db="EMBL/GenBank/DDBJ databases">
        <title>Genomics of Bifidobacteria.</title>
        <authorList>
            <person name="Ventura M."/>
            <person name="Milani C."/>
            <person name="Lugli G.A."/>
        </authorList>
    </citation>
    <scope>NUCLEOTIDE SEQUENCE [LARGE SCALE GENOMIC DNA]</scope>
    <source>
        <strain evidence="15 16">LMG 21589</strain>
    </source>
</reference>
<dbReference type="SUPFAM" id="SSF55186">
    <property type="entry name" value="ThrRS/AlaRS common domain"/>
    <property type="match status" value="1"/>
</dbReference>
<sequence>MRTSEIAKRYLDYFGKHDHLVVSSASLISPNPTTLFTIAGMVPFIPYLLGEQTPPYKRMASNQKCVRTLDIDEVGKTTRHGTFFQMLGNFSFGDYFKEEAIHFAWELLTTPQDKGGYGFDPEKLWVTTYTDDEEARSIWRNEGFDPEHMQIFGMEDNFWTTGGPGPGGPCSEIYVDRGPEYGKDGGPAADETRFIEIWDLVFENYAVDNVKSKTDMHIVGELDQKNIDTGAGLERLAYLMQGKQNIYETDEVFPVIEAAERLSGRKYGEDAAADVKFRVVADHVRSALMIMSDGVRPSNVGRGYVLRRLLRRTVQAMRVLGVTDPVIPELLPVSKDAMVASYPELDKTFHDVSEAAYGEEDAFRRTLENGIQILDVAVSNAKKTGDPTVSGDDAFTLHDTYGFPIELTLEMAADQGVKVDEAKFRELMSEQKSRARADALKKRHNVDLSVYDDFKKTLAGPIDFLGYTDLSARGTVLGIMQEGKGSVPAVTAPATVEVILDRTPFYAEAGGQLADQGEILSDDGAVLEVDDVQRPIKDLIVHQCRLTEGTLVVGTQVSANIDVDRRGAIARSHTATHMVHKALREELGPQATQRGSEDAPNRLRFDFQWSKAPTKGVMSAVEARVNDRLRDNLSVTTQEMKFDDAIALGAMHLFGEKYGDIVRVVTIGEDGWSRELCGGTHVDRVGKIGAVNILSEASIGSGVRRVDALVGQSAYEYGAREHALVSQLSDKLNARPDELAERVNTLLAKLKESDRRLAAMYEDQLAAAVPQLVADTRESTAPVKTAVKNVGHFGSFDALRKTVLDVRGRLGDDTPVVVALAGVSEDDKPMVAVATNEAARKAGIKAGDLVRGASKMLGGGGGGKPDFAQGGGVDATRIDAALEALANEAMRG</sequence>
<dbReference type="SUPFAM" id="SSF50447">
    <property type="entry name" value="Translation proteins"/>
    <property type="match status" value="1"/>
</dbReference>
<dbReference type="Gene3D" id="3.30.980.10">
    <property type="entry name" value="Threonyl-trna Synthetase, Chain A, domain 2"/>
    <property type="match status" value="1"/>
</dbReference>
<evidence type="ECO:0000256" key="4">
    <source>
        <dbReference type="ARBA" id="ARBA00022723"/>
    </source>
</evidence>
<dbReference type="eggNOG" id="COG0013">
    <property type="taxonomic scope" value="Bacteria"/>
</dbReference>
<comment type="function">
    <text evidence="11 13">Catalyzes the attachment of alanine to tRNA(Ala) in a two-step reaction: alanine is first activated by ATP to form Ala-AMP and then transferred to the acceptor end of tRNA(Ala). Also edits incorrectly charged Ser-tRNA(Ala) and Gly-tRNA(Ala) via its editing domain.</text>
</comment>
<dbReference type="InterPro" id="IPR003156">
    <property type="entry name" value="DHHA1_dom"/>
</dbReference>
<dbReference type="InterPro" id="IPR018164">
    <property type="entry name" value="Ala-tRNA-synth_IIc_N"/>
</dbReference>
<evidence type="ECO:0000256" key="9">
    <source>
        <dbReference type="ARBA" id="ARBA00022917"/>
    </source>
</evidence>
<evidence type="ECO:0000313" key="16">
    <source>
        <dbReference type="Proteomes" id="UP000029033"/>
    </source>
</evidence>
<dbReference type="InterPro" id="IPR002318">
    <property type="entry name" value="Ala-tRNA-lgiase_IIc"/>
</dbReference>
<dbReference type="PROSITE" id="PS50860">
    <property type="entry name" value="AA_TRNA_LIGASE_II_ALA"/>
    <property type="match status" value="1"/>
</dbReference>
<dbReference type="Pfam" id="PF07973">
    <property type="entry name" value="tRNA_SAD"/>
    <property type="match status" value="1"/>
</dbReference>
<keyword evidence="16" id="KW-1185">Reference proteome</keyword>
<evidence type="ECO:0000256" key="13">
    <source>
        <dbReference type="HAMAP-Rule" id="MF_00036"/>
    </source>
</evidence>
<dbReference type="AlphaFoldDB" id="A0A087DFR3"/>
<dbReference type="GO" id="GO:0002161">
    <property type="term" value="F:aminoacyl-tRNA deacylase activity"/>
    <property type="evidence" value="ECO:0007669"/>
    <property type="project" value="TreeGrafter"/>
</dbReference>
<evidence type="ECO:0000256" key="10">
    <source>
        <dbReference type="ARBA" id="ARBA00023146"/>
    </source>
</evidence>
<dbReference type="GO" id="GO:0008270">
    <property type="term" value="F:zinc ion binding"/>
    <property type="evidence" value="ECO:0007669"/>
    <property type="project" value="UniProtKB-UniRule"/>
</dbReference>
<dbReference type="Gene3D" id="6.10.250.550">
    <property type="match status" value="1"/>
</dbReference>
<dbReference type="Gene3D" id="3.30.54.20">
    <property type="match status" value="1"/>
</dbReference>
<proteinExistence type="inferred from homology"/>
<dbReference type="NCBIfam" id="TIGR00344">
    <property type="entry name" value="alaS"/>
    <property type="match status" value="1"/>
</dbReference>
<keyword evidence="2 13" id="KW-0820">tRNA-binding</keyword>
<dbReference type="SUPFAM" id="SSF55681">
    <property type="entry name" value="Class II aaRS and biotin synthetases"/>
    <property type="match status" value="1"/>
</dbReference>
<dbReference type="InterPro" id="IPR050058">
    <property type="entry name" value="Ala-tRNA_ligase"/>
</dbReference>
<evidence type="ECO:0000256" key="12">
    <source>
        <dbReference type="ARBA" id="ARBA00048300"/>
    </source>
</evidence>
<dbReference type="HAMAP" id="MF_00036_B">
    <property type="entry name" value="Ala_tRNA_synth_B"/>
    <property type="match status" value="1"/>
</dbReference>
<comment type="similarity">
    <text evidence="1 13">Belongs to the class-II aminoacyl-tRNA synthetase family.</text>
</comment>
<keyword evidence="4 13" id="KW-0479">Metal-binding</keyword>
<comment type="catalytic activity">
    <reaction evidence="12 13">
        <text>tRNA(Ala) + L-alanine + ATP = L-alanyl-tRNA(Ala) + AMP + diphosphate</text>
        <dbReference type="Rhea" id="RHEA:12540"/>
        <dbReference type="Rhea" id="RHEA-COMP:9657"/>
        <dbReference type="Rhea" id="RHEA-COMP:9923"/>
        <dbReference type="ChEBI" id="CHEBI:30616"/>
        <dbReference type="ChEBI" id="CHEBI:33019"/>
        <dbReference type="ChEBI" id="CHEBI:57972"/>
        <dbReference type="ChEBI" id="CHEBI:78442"/>
        <dbReference type="ChEBI" id="CHEBI:78497"/>
        <dbReference type="ChEBI" id="CHEBI:456215"/>
        <dbReference type="EC" id="6.1.1.7"/>
    </reaction>
</comment>
<keyword evidence="3 13" id="KW-0436">Ligase</keyword>
<accession>A0A087DFR3</accession>
<dbReference type="GO" id="GO:0006419">
    <property type="term" value="P:alanyl-tRNA aminoacylation"/>
    <property type="evidence" value="ECO:0007669"/>
    <property type="project" value="UniProtKB-UniRule"/>
</dbReference>
<keyword evidence="5 13" id="KW-0547">Nucleotide-binding</keyword>
<dbReference type="GO" id="GO:0004813">
    <property type="term" value="F:alanine-tRNA ligase activity"/>
    <property type="evidence" value="ECO:0007669"/>
    <property type="project" value="UniProtKB-UniRule"/>
</dbReference>
<dbReference type="GeneID" id="85165699"/>
<evidence type="ECO:0000259" key="14">
    <source>
        <dbReference type="PROSITE" id="PS50860"/>
    </source>
</evidence>
<dbReference type="Gene3D" id="3.10.310.40">
    <property type="match status" value="1"/>
</dbReference>
<evidence type="ECO:0000256" key="8">
    <source>
        <dbReference type="ARBA" id="ARBA00022884"/>
    </source>
</evidence>
<dbReference type="STRING" id="158787.BSCA_1390"/>
<dbReference type="EC" id="6.1.1.7" evidence="13"/>
<comment type="caution">
    <text evidence="15">The sequence shown here is derived from an EMBL/GenBank/DDBJ whole genome shotgun (WGS) entry which is preliminary data.</text>
</comment>
<dbReference type="PANTHER" id="PTHR11777:SF9">
    <property type="entry name" value="ALANINE--TRNA LIGASE, CYTOPLASMIC"/>
    <property type="match status" value="1"/>
</dbReference>
<dbReference type="EMBL" id="JGZO01000008">
    <property type="protein sequence ID" value="KFI94363.1"/>
    <property type="molecule type" value="Genomic_DNA"/>
</dbReference>
<dbReference type="PRINTS" id="PR00980">
    <property type="entry name" value="TRNASYNTHALA"/>
</dbReference>
<dbReference type="InterPro" id="IPR012947">
    <property type="entry name" value="tRNA_SAD"/>
</dbReference>
<keyword evidence="6 13" id="KW-0862">Zinc</keyword>
<feature type="binding site" evidence="13">
    <location>
        <position position="577"/>
    </location>
    <ligand>
        <name>Zn(2+)</name>
        <dbReference type="ChEBI" id="CHEBI:29105"/>
    </ligand>
</feature>
<evidence type="ECO:0000256" key="5">
    <source>
        <dbReference type="ARBA" id="ARBA00022741"/>
    </source>
</evidence>
<dbReference type="InterPro" id="IPR018165">
    <property type="entry name" value="Ala-tRNA-synth_IIc_core"/>
</dbReference>
<feature type="binding site" evidence="13">
    <location>
        <position position="677"/>
    </location>
    <ligand>
        <name>Zn(2+)</name>
        <dbReference type="ChEBI" id="CHEBI:29105"/>
    </ligand>
</feature>
<evidence type="ECO:0000256" key="2">
    <source>
        <dbReference type="ARBA" id="ARBA00022555"/>
    </source>
</evidence>
<dbReference type="OrthoDB" id="9803884at2"/>
<keyword evidence="8 13" id="KW-0694">RNA-binding</keyword>
<dbReference type="InterPro" id="IPR018163">
    <property type="entry name" value="Thr/Ala-tRNA-synth_IIc_edit"/>
</dbReference>
<dbReference type="Gene3D" id="3.30.930.10">
    <property type="entry name" value="Bira Bifunctional Protein, Domain 2"/>
    <property type="match status" value="1"/>
</dbReference>
<evidence type="ECO:0000256" key="3">
    <source>
        <dbReference type="ARBA" id="ARBA00022598"/>
    </source>
</evidence>
<dbReference type="InterPro" id="IPR045864">
    <property type="entry name" value="aa-tRNA-synth_II/BPL/LPL"/>
</dbReference>
<dbReference type="SUPFAM" id="SSF101353">
    <property type="entry name" value="Putative anticodon-binding domain of alanyl-tRNA synthetase (AlaRS)"/>
    <property type="match status" value="1"/>
</dbReference>
<keyword evidence="10 13" id="KW-0030">Aminoacyl-tRNA synthetase</keyword>
<dbReference type="Gene3D" id="2.40.30.130">
    <property type="match status" value="1"/>
</dbReference>
<dbReference type="GO" id="GO:0005829">
    <property type="term" value="C:cytosol"/>
    <property type="evidence" value="ECO:0007669"/>
    <property type="project" value="TreeGrafter"/>
</dbReference>
<evidence type="ECO:0000256" key="6">
    <source>
        <dbReference type="ARBA" id="ARBA00022833"/>
    </source>
</evidence>
<protein>
    <recommendedName>
        <fullName evidence="13">Alanine--tRNA ligase</fullName>
        <ecNumber evidence="13">6.1.1.7</ecNumber>
    </recommendedName>
    <alternativeName>
        <fullName evidence="13">Alanyl-tRNA synthetase</fullName>
        <shortName evidence="13">AlaRS</shortName>
    </alternativeName>
</protein>
<comment type="domain">
    <text evidence="13">Consists of three domains; the N-terminal catalytic domain, the editing domain and the C-terminal C-Ala domain. The editing domain removes incorrectly charged amino acids, while the C-Ala domain, along with tRNA(Ala), serves as a bridge to cooperatively bring together the editing and aminoacylation centers thus stimulating deacylation of misacylated tRNAs.</text>
</comment>
<feature type="binding site" evidence="13">
    <location>
        <position position="681"/>
    </location>
    <ligand>
        <name>Zn(2+)</name>
        <dbReference type="ChEBI" id="CHEBI:29105"/>
    </ligand>
</feature>